<organism evidence="2 3">
    <name type="scientific">Pseudolactococcus paracarnosus</name>
    <dbReference type="NCBI Taxonomy" id="2749962"/>
    <lineage>
        <taxon>Bacteria</taxon>
        <taxon>Bacillati</taxon>
        <taxon>Bacillota</taxon>
        <taxon>Bacilli</taxon>
        <taxon>Lactobacillales</taxon>
        <taxon>Streptococcaceae</taxon>
        <taxon>Pseudolactococcus</taxon>
    </lineage>
</organism>
<evidence type="ECO:0000313" key="2">
    <source>
        <dbReference type="EMBL" id="QDJ27163.1"/>
    </source>
</evidence>
<reference evidence="1" key="2">
    <citation type="submission" date="2020-01" db="EMBL/GenBank/DDBJ databases">
        <authorList>
            <person name="Hilgarth M."/>
            <person name="Vogel R.F."/>
        </authorList>
    </citation>
    <scope>NUCLEOTIDE SEQUENCE</scope>
    <source>
        <strain evidence="1">TMW21897</strain>
    </source>
</reference>
<proteinExistence type="predicted"/>
<dbReference type="EMBL" id="CP017195">
    <property type="protein sequence ID" value="QDJ27163.1"/>
    <property type="molecule type" value="Genomic_DNA"/>
</dbReference>
<keyword evidence="4" id="KW-1185">Reference proteome</keyword>
<dbReference type="KEGG" id="lpaa:BHS01_00585"/>
<name>A0A7L4WCJ5_9LACT</name>
<reference evidence="1 4" key="3">
    <citation type="journal article" date="2022" name="Microbiol. Res.">
        <title>Comparative genome analysis, predicted lifestyle and antimicrobial strategies of Lactococcus carnosus and Lactococcus paracarnosus isolated from meat.</title>
        <authorList>
            <person name="Werum V."/>
            <person name="Ehrmann M."/>
            <person name="Vogel R."/>
            <person name="Hilgarth M."/>
        </authorList>
    </citation>
    <scope>NUCLEOTIDE SEQUENCE [LARGE SCALE GENOMIC DNA]</scope>
    <source>
        <strain evidence="1 4">TMW21897</strain>
    </source>
</reference>
<sequence length="66" mass="7967">MKKFMNKNQISDLFSVNKGTLSNDLTAMRRLPEFATYIINPTIKRVLIDPMGYERYLRWKQEQREK</sequence>
<accession>A0A7L4WCJ5</accession>
<keyword evidence="2" id="KW-0238">DNA-binding</keyword>
<evidence type="ECO:0000313" key="4">
    <source>
        <dbReference type="Proteomes" id="UP001522462"/>
    </source>
</evidence>
<dbReference type="GO" id="GO:0003677">
    <property type="term" value="F:DNA binding"/>
    <property type="evidence" value="ECO:0007669"/>
    <property type="project" value="UniProtKB-KW"/>
</dbReference>
<evidence type="ECO:0000313" key="3">
    <source>
        <dbReference type="Proteomes" id="UP000516280"/>
    </source>
</evidence>
<protein>
    <submittedName>
        <fullName evidence="2">DNA-binding protein</fullName>
    </submittedName>
</protein>
<gene>
    <name evidence="2" type="ORF">BHS01_00585</name>
    <name evidence="1" type="ORF">GYN19_04945</name>
</gene>
<dbReference type="Proteomes" id="UP001522462">
    <property type="component" value="Unassembled WGS sequence"/>
</dbReference>
<dbReference type="EMBL" id="JAAEDA010000005">
    <property type="protein sequence ID" value="MCJ1977295.1"/>
    <property type="molecule type" value="Genomic_DNA"/>
</dbReference>
<dbReference type="Proteomes" id="UP000516280">
    <property type="component" value="Chromosome"/>
</dbReference>
<reference evidence="2 3" key="1">
    <citation type="submission" date="2016-09" db="EMBL/GenBank/DDBJ databases">
        <title>Lactic acid bacteria from MAP meat Genome sequencing and assembly.</title>
        <authorList>
            <person name="Behr J."/>
            <person name="Hilgarth M."/>
            <person name="Vogel R.F."/>
        </authorList>
    </citation>
    <scope>NUCLEOTIDE SEQUENCE [LARGE SCALE GENOMIC DNA]</scope>
    <source>
        <strain evidence="2 3">TMW21615</strain>
    </source>
</reference>
<dbReference type="AlphaFoldDB" id="A0A7L4WCJ5"/>
<dbReference type="RefSeq" id="WP_109833996.1">
    <property type="nucleotide sequence ID" value="NZ_CP017195.1"/>
</dbReference>
<evidence type="ECO:0000313" key="1">
    <source>
        <dbReference type="EMBL" id="MCJ1977295.1"/>
    </source>
</evidence>